<dbReference type="EMBL" id="CADEAL010001799">
    <property type="protein sequence ID" value="CAB1435700.1"/>
    <property type="molecule type" value="Genomic_DNA"/>
</dbReference>
<feature type="region of interest" description="Disordered" evidence="1">
    <location>
        <begin position="1"/>
        <end position="36"/>
    </location>
</feature>
<evidence type="ECO:0000256" key="1">
    <source>
        <dbReference type="SAM" id="MobiDB-lite"/>
    </source>
</evidence>
<proteinExistence type="predicted"/>
<protein>
    <submittedName>
        <fullName evidence="2">Uncharacterized protein</fullName>
    </submittedName>
</protein>
<name>A0A9N7UST3_PLEPL</name>
<dbReference type="AlphaFoldDB" id="A0A9N7UST3"/>
<evidence type="ECO:0000313" key="3">
    <source>
        <dbReference type="Proteomes" id="UP001153269"/>
    </source>
</evidence>
<sequence length="116" mass="13525">MKTDRQADGDRQTERERDRQRQRETEIDRDRQTDGDRRTLQFAAGDSFSLLPVHRVSCASCARFVLSDTNKGESVSVLVERVKGFRDGVRVMRSRCFWIVPMGSRDTLKNMTENLW</sequence>
<accession>A0A9N7UST3</accession>
<organism evidence="2 3">
    <name type="scientific">Pleuronectes platessa</name>
    <name type="common">European plaice</name>
    <dbReference type="NCBI Taxonomy" id="8262"/>
    <lineage>
        <taxon>Eukaryota</taxon>
        <taxon>Metazoa</taxon>
        <taxon>Chordata</taxon>
        <taxon>Craniata</taxon>
        <taxon>Vertebrata</taxon>
        <taxon>Euteleostomi</taxon>
        <taxon>Actinopterygii</taxon>
        <taxon>Neopterygii</taxon>
        <taxon>Teleostei</taxon>
        <taxon>Neoteleostei</taxon>
        <taxon>Acanthomorphata</taxon>
        <taxon>Carangaria</taxon>
        <taxon>Pleuronectiformes</taxon>
        <taxon>Pleuronectoidei</taxon>
        <taxon>Pleuronectidae</taxon>
        <taxon>Pleuronectes</taxon>
    </lineage>
</organism>
<reference evidence="2" key="1">
    <citation type="submission" date="2020-03" db="EMBL/GenBank/DDBJ databases">
        <authorList>
            <person name="Weist P."/>
        </authorList>
    </citation>
    <scope>NUCLEOTIDE SEQUENCE</scope>
</reference>
<dbReference type="Proteomes" id="UP001153269">
    <property type="component" value="Unassembled WGS sequence"/>
</dbReference>
<gene>
    <name evidence="2" type="ORF">PLEPLA_LOCUS23752</name>
</gene>
<keyword evidence="3" id="KW-1185">Reference proteome</keyword>
<evidence type="ECO:0000313" key="2">
    <source>
        <dbReference type="EMBL" id="CAB1435700.1"/>
    </source>
</evidence>
<comment type="caution">
    <text evidence="2">The sequence shown here is derived from an EMBL/GenBank/DDBJ whole genome shotgun (WGS) entry which is preliminary data.</text>
</comment>